<feature type="disulfide bond" evidence="6">
    <location>
        <begin position="170"/>
        <end position="197"/>
    </location>
</feature>
<keyword evidence="5" id="KW-0325">Glycoprotein</keyword>
<name>A0ABY7E697_MYAAR</name>
<feature type="domain" description="Sushi" evidence="8">
    <location>
        <begin position="367"/>
        <end position="425"/>
    </location>
</feature>
<reference evidence="9" key="1">
    <citation type="submission" date="2022-11" db="EMBL/GenBank/DDBJ databases">
        <title>Centuries of genome instability and evolution in soft-shell clam transmissible cancer (bioRxiv).</title>
        <authorList>
            <person name="Hart S.F.M."/>
            <person name="Yonemitsu M.A."/>
            <person name="Giersch R.M."/>
            <person name="Beal B.F."/>
            <person name="Arriagada G."/>
            <person name="Davis B.W."/>
            <person name="Ostrander E.A."/>
            <person name="Goff S.P."/>
            <person name="Metzger M.J."/>
        </authorList>
    </citation>
    <scope>NUCLEOTIDE SEQUENCE</scope>
    <source>
        <strain evidence="9">MELC-2E11</strain>
        <tissue evidence="9">Siphon/mantle</tissue>
    </source>
</reference>
<evidence type="ECO:0000256" key="4">
    <source>
        <dbReference type="ARBA" id="ARBA00023157"/>
    </source>
</evidence>
<feature type="disulfide bond" evidence="6">
    <location>
        <begin position="131"/>
        <end position="158"/>
    </location>
</feature>
<dbReference type="InterPro" id="IPR035976">
    <property type="entry name" value="Sushi/SCR/CCP_sf"/>
</dbReference>
<dbReference type="InterPro" id="IPR000436">
    <property type="entry name" value="Sushi_SCR_CCP_dom"/>
</dbReference>
<evidence type="ECO:0000256" key="2">
    <source>
        <dbReference type="ARBA" id="ARBA00022729"/>
    </source>
</evidence>
<dbReference type="PANTHER" id="PTHR46393">
    <property type="entry name" value="SUSHI DOMAIN-CONTAINING PROTEIN"/>
    <property type="match status" value="1"/>
</dbReference>
<evidence type="ECO:0000256" key="7">
    <source>
        <dbReference type="SAM" id="Phobius"/>
    </source>
</evidence>
<dbReference type="CDD" id="cd00033">
    <property type="entry name" value="CCP"/>
    <property type="match status" value="7"/>
</dbReference>
<protein>
    <submittedName>
        <fullName evidence="9">SVEP1-like protein</fullName>
    </submittedName>
</protein>
<evidence type="ECO:0000313" key="9">
    <source>
        <dbReference type="EMBL" id="WAR04313.1"/>
    </source>
</evidence>
<feature type="disulfide bond" evidence="6">
    <location>
        <begin position="72"/>
        <end position="99"/>
    </location>
</feature>
<feature type="domain" description="Sushi" evidence="8">
    <location>
        <begin position="163"/>
        <end position="199"/>
    </location>
</feature>
<evidence type="ECO:0000256" key="5">
    <source>
        <dbReference type="ARBA" id="ARBA00023180"/>
    </source>
</evidence>
<dbReference type="Pfam" id="PF00084">
    <property type="entry name" value="Sushi"/>
    <property type="match status" value="7"/>
</dbReference>
<keyword evidence="7" id="KW-1133">Transmembrane helix</keyword>
<gene>
    <name evidence="9" type="ORF">MAR_019682</name>
</gene>
<feature type="domain" description="Sushi" evidence="8">
    <location>
        <begin position="260"/>
        <end position="316"/>
    </location>
</feature>
<feature type="domain" description="Sushi" evidence="8">
    <location>
        <begin position="102"/>
        <end position="160"/>
    </location>
</feature>
<comment type="caution">
    <text evidence="6">Lacks conserved residue(s) required for the propagation of feature annotation.</text>
</comment>
<feature type="domain" description="Sushi" evidence="8">
    <location>
        <begin position="200"/>
        <end position="259"/>
    </location>
</feature>
<dbReference type="Proteomes" id="UP001164746">
    <property type="component" value="Chromosome 5"/>
</dbReference>
<evidence type="ECO:0000256" key="6">
    <source>
        <dbReference type="PROSITE-ProRule" id="PRU00302"/>
    </source>
</evidence>
<feature type="domain" description="Sushi" evidence="8">
    <location>
        <begin position="317"/>
        <end position="366"/>
    </location>
</feature>
<dbReference type="PROSITE" id="PS50923">
    <property type="entry name" value="SUSHI"/>
    <property type="match status" value="7"/>
</dbReference>
<keyword evidence="10" id="KW-1185">Reference proteome</keyword>
<dbReference type="Gene3D" id="2.10.70.10">
    <property type="entry name" value="Complement Module, domain 1"/>
    <property type="match status" value="7"/>
</dbReference>
<accession>A0ABY7E697</accession>
<feature type="domain" description="Sushi" evidence="8">
    <location>
        <begin position="43"/>
        <end position="101"/>
    </location>
</feature>
<keyword evidence="7" id="KW-0472">Membrane</keyword>
<dbReference type="EMBL" id="CP111016">
    <property type="protein sequence ID" value="WAR04313.1"/>
    <property type="molecule type" value="Genomic_DNA"/>
</dbReference>
<dbReference type="PANTHER" id="PTHR46393:SF7">
    <property type="entry name" value="COMPLEMENT C2"/>
    <property type="match status" value="1"/>
</dbReference>
<feature type="transmembrane region" description="Helical" evidence="7">
    <location>
        <begin position="429"/>
        <end position="456"/>
    </location>
</feature>
<feature type="non-terminal residue" evidence="9">
    <location>
        <position position="596"/>
    </location>
</feature>
<sequence>TGASADLETLLCIAYQATIGACSPGYLCSVENNLPNCRPDPTTDCGQPLGIANGQVEVLNGTLYSAKATYTCNVGFTLKGDSIRTCEPVGSWSNAEPTCRVTDCGTLTAPANGEVFAPGGTIYGRIANYNCDPGFSIIGAISVTCEKDGAWSSDPPVCRDTNGNTAVYSCKEGFDLDGAALHTCLASNIWSGDPPTCQAIDCGTLPNPAKGSVDQTEGTLYGATVTYSCVIFGYKLNGSDTRTCKLDGTWSGTELTCEQIDCGPLIAPEDGNLVLSGTLLKNTGIYSCNLGYQLQGQATLTCQESGWSHPAPICLASDCRTLPNPSNGAVDTVAGTTFGSTAQYSCNPGYSLQGHNSRTCQETGQWSNCKALADPTNGNVDQSQGTKYGQTVTYTCRAGYQIVGMGTRLCEADGQWTGSPPTCVQKYEYGLAIGLGVGLSGTIILIILGVALCMLYRRYFIHQHRPTKTKILVPTYSIPAYPETQYMEAPSLPLKMTASGATTSHYVPLGFSHNRAVTVEDNESSFSERRTLAIIENITTQLGYTIAAITENITTQLGYTIAAITENVTTQLGYTIAAITENITTQLGYTINNYSN</sequence>
<organism evidence="9 10">
    <name type="scientific">Mya arenaria</name>
    <name type="common">Soft-shell clam</name>
    <dbReference type="NCBI Taxonomy" id="6604"/>
    <lineage>
        <taxon>Eukaryota</taxon>
        <taxon>Metazoa</taxon>
        <taxon>Spiralia</taxon>
        <taxon>Lophotrochozoa</taxon>
        <taxon>Mollusca</taxon>
        <taxon>Bivalvia</taxon>
        <taxon>Autobranchia</taxon>
        <taxon>Heteroconchia</taxon>
        <taxon>Euheterodonta</taxon>
        <taxon>Imparidentia</taxon>
        <taxon>Neoheterodontei</taxon>
        <taxon>Myida</taxon>
        <taxon>Myoidea</taxon>
        <taxon>Myidae</taxon>
        <taxon>Mya</taxon>
    </lineage>
</organism>
<keyword evidence="7" id="KW-0812">Transmembrane</keyword>
<keyword evidence="1 6" id="KW-0768">Sushi</keyword>
<evidence type="ECO:0000313" key="10">
    <source>
        <dbReference type="Proteomes" id="UP001164746"/>
    </source>
</evidence>
<keyword evidence="3" id="KW-0677">Repeat</keyword>
<feature type="disulfide bond" evidence="6">
    <location>
        <begin position="396"/>
        <end position="423"/>
    </location>
</feature>
<evidence type="ECO:0000256" key="3">
    <source>
        <dbReference type="ARBA" id="ARBA00022737"/>
    </source>
</evidence>
<proteinExistence type="predicted"/>
<dbReference type="SMART" id="SM00032">
    <property type="entry name" value="CCP"/>
    <property type="match status" value="7"/>
</dbReference>
<dbReference type="SUPFAM" id="SSF57535">
    <property type="entry name" value="Complement control module/SCR domain"/>
    <property type="match status" value="7"/>
</dbReference>
<keyword evidence="4 6" id="KW-1015">Disulfide bond</keyword>
<evidence type="ECO:0000256" key="1">
    <source>
        <dbReference type="ARBA" id="ARBA00022659"/>
    </source>
</evidence>
<evidence type="ECO:0000259" key="8">
    <source>
        <dbReference type="PROSITE" id="PS50923"/>
    </source>
</evidence>
<keyword evidence="2" id="KW-0732">Signal</keyword>